<evidence type="ECO:0000313" key="3">
    <source>
        <dbReference type="EMBL" id="MBR0796663.1"/>
    </source>
</evidence>
<feature type="compositionally biased region" description="Basic and acidic residues" evidence="1">
    <location>
        <begin position="355"/>
        <end position="380"/>
    </location>
</feature>
<reference evidence="4" key="1">
    <citation type="journal article" date="2021" name="ISME J.">
        <title>Evolutionary origin and ecological implication of a unique nif island in free-living Bradyrhizobium lineages.</title>
        <authorList>
            <person name="Tao J."/>
        </authorList>
    </citation>
    <scope>NUCLEOTIDE SEQUENCE [LARGE SCALE GENOMIC DNA]</scope>
    <source>
        <strain evidence="4">SZCCT0434</strain>
    </source>
</reference>
<keyword evidence="2" id="KW-0472">Membrane</keyword>
<feature type="region of interest" description="Disordered" evidence="1">
    <location>
        <begin position="104"/>
        <end position="250"/>
    </location>
</feature>
<feature type="compositionally biased region" description="Basic and acidic residues" evidence="1">
    <location>
        <begin position="301"/>
        <end position="315"/>
    </location>
</feature>
<feature type="compositionally biased region" description="Low complexity" evidence="1">
    <location>
        <begin position="161"/>
        <end position="196"/>
    </location>
</feature>
<feature type="compositionally biased region" description="Low complexity" evidence="1">
    <location>
        <begin position="104"/>
        <end position="140"/>
    </location>
</feature>
<sequence length="395" mass="41371">MRRIATQLFTDIGTCQRLHKEIPGTRMSNRSAIFAAALAAGMLGAANLAAAQTAAGTAEKTADNCQPAPKGSAPAGSHWYFHLDRATQKKCWYLGEAKNKAAKAAAAQQPAAPAPDATAADDTSPQAQPQPQPQQTQSQPQPQPQPAMRKSVADAHAEVVSPPAAAAPAAAPDASQASNPAADANAPADPNAPSSSVTARWFDASSMGASNGTRLATPTPAPAATQADATQTDAPAPAPAAAAQASTDRPSSSTQMLLIVMIGALALAGLVSALVVRLTRTRTKAYEIDNEWHAPWDSLSRERAPPVAPKRERPTRAFPGRVDAGSREENASKPKPGLAFEFRLNGNGSRLSEMPPRRAEPPMPRREGVRDFEKSEEDSRQIAEMLQRLARSAAS</sequence>
<evidence type="ECO:0000256" key="2">
    <source>
        <dbReference type="SAM" id="Phobius"/>
    </source>
</evidence>
<evidence type="ECO:0000256" key="1">
    <source>
        <dbReference type="SAM" id="MobiDB-lite"/>
    </source>
</evidence>
<organism evidence="3 4">
    <name type="scientific">Bradyrhizobium jicamae</name>
    <dbReference type="NCBI Taxonomy" id="280332"/>
    <lineage>
        <taxon>Bacteria</taxon>
        <taxon>Pseudomonadati</taxon>
        <taxon>Pseudomonadota</taxon>
        <taxon>Alphaproteobacteria</taxon>
        <taxon>Hyphomicrobiales</taxon>
        <taxon>Nitrobacteraceae</taxon>
        <taxon>Bradyrhizobium</taxon>
    </lineage>
</organism>
<keyword evidence="2" id="KW-0812">Transmembrane</keyword>
<keyword evidence="4" id="KW-1185">Reference proteome</keyword>
<dbReference type="Proteomes" id="UP001315278">
    <property type="component" value="Unassembled WGS sequence"/>
</dbReference>
<gene>
    <name evidence="3" type="ORF">JQ615_14810</name>
</gene>
<keyword evidence="2" id="KW-1133">Transmembrane helix</keyword>
<name>A0ABS5FIP4_9BRAD</name>
<comment type="caution">
    <text evidence="3">The sequence shown here is derived from an EMBL/GenBank/DDBJ whole genome shotgun (WGS) entry which is preliminary data.</text>
</comment>
<feature type="compositionally biased region" description="Low complexity" evidence="1">
    <location>
        <begin position="216"/>
        <end position="248"/>
    </location>
</feature>
<protein>
    <submittedName>
        <fullName evidence="3">Uncharacterized protein</fullName>
    </submittedName>
</protein>
<dbReference type="RefSeq" id="WP_212492934.1">
    <property type="nucleotide sequence ID" value="NZ_JAFCJH010000013.1"/>
</dbReference>
<accession>A0ABS5FIP4</accession>
<proteinExistence type="predicted"/>
<feature type="transmembrane region" description="Helical" evidence="2">
    <location>
        <begin position="256"/>
        <end position="276"/>
    </location>
</feature>
<dbReference type="EMBL" id="JAFCJH010000013">
    <property type="protein sequence ID" value="MBR0796663.1"/>
    <property type="molecule type" value="Genomic_DNA"/>
</dbReference>
<evidence type="ECO:0000313" key="4">
    <source>
        <dbReference type="Proteomes" id="UP001315278"/>
    </source>
</evidence>
<feature type="region of interest" description="Disordered" evidence="1">
    <location>
        <begin position="301"/>
        <end position="380"/>
    </location>
</feature>